<reference evidence="1" key="1">
    <citation type="journal article" date="2019" name="Environ. Microbiol.">
        <title>Fungal ecological strategies reflected in gene transcription - a case study of two litter decomposers.</title>
        <authorList>
            <person name="Barbi F."/>
            <person name="Kohler A."/>
            <person name="Barry K."/>
            <person name="Baskaran P."/>
            <person name="Daum C."/>
            <person name="Fauchery L."/>
            <person name="Ihrmark K."/>
            <person name="Kuo A."/>
            <person name="LaButti K."/>
            <person name="Lipzen A."/>
            <person name="Morin E."/>
            <person name="Grigoriev I.V."/>
            <person name="Henrissat B."/>
            <person name="Lindahl B."/>
            <person name="Martin F."/>
        </authorList>
    </citation>
    <scope>NUCLEOTIDE SEQUENCE</scope>
    <source>
        <strain evidence="1">JB14</strain>
    </source>
</reference>
<dbReference type="AlphaFoldDB" id="A0A6A4IPW5"/>
<evidence type="ECO:0000313" key="2">
    <source>
        <dbReference type="Proteomes" id="UP000799118"/>
    </source>
</evidence>
<keyword evidence="2" id="KW-1185">Reference proteome</keyword>
<organism evidence="1 2">
    <name type="scientific">Gymnopus androsaceus JB14</name>
    <dbReference type="NCBI Taxonomy" id="1447944"/>
    <lineage>
        <taxon>Eukaryota</taxon>
        <taxon>Fungi</taxon>
        <taxon>Dikarya</taxon>
        <taxon>Basidiomycota</taxon>
        <taxon>Agaricomycotina</taxon>
        <taxon>Agaricomycetes</taxon>
        <taxon>Agaricomycetidae</taxon>
        <taxon>Agaricales</taxon>
        <taxon>Marasmiineae</taxon>
        <taxon>Omphalotaceae</taxon>
        <taxon>Gymnopus</taxon>
    </lineage>
</organism>
<dbReference type="EMBL" id="ML769383">
    <property type="protein sequence ID" value="KAE9411333.1"/>
    <property type="molecule type" value="Genomic_DNA"/>
</dbReference>
<dbReference type="OrthoDB" id="3258172at2759"/>
<sequence length="102" mass="11432">MSVLPDHASPSRLDSISDALVGQKLLLTGRMMSYDPTTAFVLLSDKDDALLIDVALCLDRAADIWVQDNFCSIQVIGHLEKASASDHKYWKVCNLSDYRYRL</sequence>
<name>A0A6A4IPW5_9AGAR</name>
<gene>
    <name evidence="1" type="ORF">BT96DRAFT_870009</name>
</gene>
<accession>A0A6A4IPW5</accession>
<dbReference type="Proteomes" id="UP000799118">
    <property type="component" value="Unassembled WGS sequence"/>
</dbReference>
<protein>
    <submittedName>
        <fullName evidence="1">Uncharacterized protein</fullName>
    </submittedName>
</protein>
<evidence type="ECO:0000313" key="1">
    <source>
        <dbReference type="EMBL" id="KAE9411333.1"/>
    </source>
</evidence>
<proteinExistence type="predicted"/>